<keyword evidence="1" id="KW-1133">Transmembrane helix</keyword>
<comment type="caution">
    <text evidence="2">The sequence shown here is derived from an EMBL/GenBank/DDBJ whole genome shotgun (WGS) entry which is preliminary data.</text>
</comment>
<dbReference type="Proteomes" id="UP001595850">
    <property type="component" value="Unassembled WGS sequence"/>
</dbReference>
<sequence>MRTCQEMCFAHHVRSEGGMGWLVGYLVGQWVVIAALGVTLVVMAADFAEVIPPILLVGIVVQAPPWLFRILGSLLGF</sequence>
<feature type="transmembrane region" description="Helical" evidence="1">
    <location>
        <begin position="21"/>
        <end position="44"/>
    </location>
</feature>
<keyword evidence="3" id="KW-1185">Reference proteome</keyword>
<dbReference type="RefSeq" id="WP_377294524.1">
    <property type="nucleotide sequence ID" value="NZ_JBHSBM010000075.1"/>
</dbReference>
<evidence type="ECO:0000256" key="1">
    <source>
        <dbReference type="SAM" id="Phobius"/>
    </source>
</evidence>
<name>A0ABV8IIL0_9ACTN</name>
<reference evidence="3" key="1">
    <citation type="journal article" date="2019" name="Int. J. Syst. Evol. Microbiol.">
        <title>The Global Catalogue of Microorganisms (GCM) 10K type strain sequencing project: providing services to taxonomists for standard genome sequencing and annotation.</title>
        <authorList>
            <consortium name="The Broad Institute Genomics Platform"/>
            <consortium name="The Broad Institute Genome Sequencing Center for Infectious Disease"/>
            <person name="Wu L."/>
            <person name="Ma J."/>
        </authorList>
    </citation>
    <scope>NUCLEOTIDE SEQUENCE [LARGE SCALE GENOMIC DNA]</scope>
    <source>
        <strain evidence="3">TBRC 4489</strain>
    </source>
</reference>
<organism evidence="2 3">
    <name type="scientific">Planomonospora corallina</name>
    <dbReference type="NCBI Taxonomy" id="1806052"/>
    <lineage>
        <taxon>Bacteria</taxon>
        <taxon>Bacillati</taxon>
        <taxon>Actinomycetota</taxon>
        <taxon>Actinomycetes</taxon>
        <taxon>Streptosporangiales</taxon>
        <taxon>Streptosporangiaceae</taxon>
        <taxon>Planomonospora</taxon>
    </lineage>
</organism>
<proteinExistence type="predicted"/>
<evidence type="ECO:0008006" key="4">
    <source>
        <dbReference type="Google" id="ProtNLM"/>
    </source>
</evidence>
<dbReference type="EMBL" id="JBHSBM010000075">
    <property type="protein sequence ID" value="MFC4062950.1"/>
    <property type="molecule type" value="Genomic_DNA"/>
</dbReference>
<keyword evidence="1" id="KW-0812">Transmembrane</keyword>
<protein>
    <recommendedName>
        <fullName evidence="4">AI-2E family transporter</fullName>
    </recommendedName>
</protein>
<evidence type="ECO:0000313" key="2">
    <source>
        <dbReference type="EMBL" id="MFC4062950.1"/>
    </source>
</evidence>
<gene>
    <name evidence="2" type="ORF">ACFOWE_32110</name>
</gene>
<keyword evidence="1" id="KW-0472">Membrane</keyword>
<accession>A0ABV8IIL0</accession>
<evidence type="ECO:0000313" key="3">
    <source>
        <dbReference type="Proteomes" id="UP001595850"/>
    </source>
</evidence>
<feature type="transmembrane region" description="Helical" evidence="1">
    <location>
        <begin position="50"/>
        <end position="68"/>
    </location>
</feature>